<evidence type="ECO:0000256" key="1">
    <source>
        <dbReference type="ARBA" id="ARBA00023235"/>
    </source>
</evidence>
<proteinExistence type="predicted"/>
<evidence type="ECO:0000256" key="2">
    <source>
        <dbReference type="ARBA" id="ARBA00023277"/>
    </source>
</evidence>
<dbReference type="KEGG" id="tva:5463470"/>
<dbReference type="GO" id="GO:0016861">
    <property type="term" value="F:intramolecular oxidoreductase activity, interconverting aldoses and ketoses"/>
    <property type="evidence" value="ECO:0007669"/>
    <property type="project" value="InterPro"/>
</dbReference>
<dbReference type="STRING" id="5722.A2DNX2"/>
<dbReference type="PANTHER" id="PTHR36120">
    <property type="entry name" value="FUCOSE ISOMERASE"/>
    <property type="match status" value="1"/>
</dbReference>
<organism evidence="3 4">
    <name type="scientific">Trichomonas vaginalis (strain ATCC PRA-98 / G3)</name>
    <dbReference type="NCBI Taxonomy" id="412133"/>
    <lineage>
        <taxon>Eukaryota</taxon>
        <taxon>Metamonada</taxon>
        <taxon>Parabasalia</taxon>
        <taxon>Trichomonadida</taxon>
        <taxon>Trichomonadidae</taxon>
        <taxon>Trichomonas</taxon>
    </lineage>
</organism>
<evidence type="ECO:0000313" key="4">
    <source>
        <dbReference type="Proteomes" id="UP000001542"/>
    </source>
</evidence>
<name>A2DNX2_TRIV3</name>
<dbReference type="GO" id="GO:0005737">
    <property type="term" value="C:cytoplasm"/>
    <property type="evidence" value="ECO:0007669"/>
    <property type="project" value="InterPro"/>
</dbReference>
<sequence>MLATLKYRIIDTGLPKKSPELMKQYLGPLLESVPKNVQLQASNIPLIKGEPLIGFCAGGGTERMFLQMAEQYPENPAVILVHKKSNSFAAGCEISARLNADFKAGKRAPSIFCCVDDKERLVPILTAASTASVFAQKKPKIGLIGNPSDWLIGSGYYAEGLPPKFHMHTERIDISEFLTGAKKENVYNSINEIIKKHKLDAFTIRCFDLVTSLKCTSCLEVSRFNDEGMTAACEGDIPATVTMMIMNQMTGSPIFMANPTGIDGTTARFAHCTIPRKLTTSSKVTTHFESGIGTSVAGKVIEGTWTAARFGVNGDVMTTSCEVTNPEKPSPDQCRTQIIAKVSKEFAERLRTGDVLGNHFLFVPGNIAEALKIYSQYFRNWSK</sequence>
<gene>
    <name evidence="3" type="ORF">TVAG_225930</name>
</gene>
<dbReference type="OrthoDB" id="566244at2759"/>
<dbReference type="OMA" id="EHNSFAS"/>
<dbReference type="VEuPathDB" id="TrichDB:TVAGG3_0289530"/>
<accession>A2DNX2</accession>
<dbReference type="Proteomes" id="UP000001542">
    <property type="component" value="Unassembled WGS sequence"/>
</dbReference>
<dbReference type="InParanoid" id="A2DNX2"/>
<reference evidence="3" key="1">
    <citation type="submission" date="2006-10" db="EMBL/GenBank/DDBJ databases">
        <authorList>
            <person name="Amadeo P."/>
            <person name="Zhao Q."/>
            <person name="Wortman J."/>
            <person name="Fraser-Liggett C."/>
            <person name="Carlton J."/>
        </authorList>
    </citation>
    <scope>NUCLEOTIDE SEQUENCE</scope>
    <source>
        <strain evidence="3">G3</strain>
    </source>
</reference>
<keyword evidence="1" id="KW-0413">Isomerase</keyword>
<protein>
    <submittedName>
        <fullName evidence="3">Uncharacterized protein</fullName>
    </submittedName>
</protein>
<dbReference type="InterPro" id="IPR009015">
    <property type="entry name" value="Fucose_isomerase_N/cen_sf"/>
</dbReference>
<dbReference type="SMR" id="A2DNX2"/>
<dbReference type="RefSeq" id="XP_001578953.1">
    <property type="nucleotide sequence ID" value="XM_001578903.1"/>
</dbReference>
<evidence type="ECO:0000313" key="3">
    <source>
        <dbReference type="EMBL" id="EAY17967.1"/>
    </source>
</evidence>
<dbReference type="PANTHER" id="PTHR36120:SF2">
    <property type="entry name" value="FUCOSE ISOMERASE"/>
    <property type="match status" value="1"/>
</dbReference>
<keyword evidence="2" id="KW-0119">Carbohydrate metabolism</keyword>
<keyword evidence="4" id="KW-1185">Reference proteome</keyword>
<dbReference type="VEuPathDB" id="TrichDB:TVAG_225930"/>
<dbReference type="SUPFAM" id="SSF53743">
    <property type="entry name" value="FucI/AraA N-terminal and middle domains"/>
    <property type="match status" value="1"/>
</dbReference>
<dbReference type="eggNOG" id="ENOG502SCJP">
    <property type="taxonomic scope" value="Eukaryota"/>
</dbReference>
<reference evidence="3" key="2">
    <citation type="journal article" date="2007" name="Science">
        <title>Draft genome sequence of the sexually transmitted pathogen Trichomonas vaginalis.</title>
        <authorList>
            <person name="Carlton J.M."/>
            <person name="Hirt R.P."/>
            <person name="Silva J.C."/>
            <person name="Delcher A.L."/>
            <person name="Schatz M."/>
            <person name="Zhao Q."/>
            <person name="Wortman J.R."/>
            <person name="Bidwell S.L."/>
            <person name="Alsmark U.C.M."/>
            <person name="Besteiro S."/>
            <person name="Sicheritz-Ponten T."/>
            <person name="Noel C.J."/>
            <person name="Dacks J.B."/>
            <person name="Foster P.G."/>
            <person name="Simillion C."/>
            <person name="Van de Peer Y."/>
            <person name="Miranda-Saavedra D."/>
            <person name="Barton G.J."/>
            <person name="Westrop G.D."/>
            <person name="Mueller S."/>
            <person name="Dessi D."/>
            <person name="Fiori P.L."/>
            <person name="Ren Q."/>
            <person name="Paulsen I."/>
            <person name="Zhang H."/>
            <person name="Bastida-Corcuera F.D."/>
            <person name="Simoes-Barbosa A."/>
            <person name="Brown M.T."/>
            <person name="Hayes R.D."/>
            <person name="Mukherjee M."/>
            <person name="Okumura C.Y."/>
            <person name="Schneider R."/>
            <person name="Smith A.J."/>
            <person name="Vanacova S."/>
            <person name="Villalvazo M."/>
            <person name="Haas B.J."/>
            <person name="Pertea M."/>
            <person name="Feldblyum T.V."/>
            <person name="Utterback T.R."/>
            <person name="Shu C.L."/>
            <person name="Osoegawa K."/>
            <person name="de Jong P.J."/>
            <person name="Hrdy I."/>
            <person name="Horvathova L."/>
            <person name="Zubacova Z."/>
            <person name="Dolezal P."/>
            <person name="Malik S.B."/>
            <person name="Logsdon J.M. Jr."/>
            <person name="Henze K."/>
            <person name="Gupta A."/>
            <person name="Wang C.C."/>
            <person name="Dunne R.L."/>
            <person name="Upcroft J.A."/>
            <person name="Upcroft P."/>
            <person name="White O."/>
            <person name="Salzberg S.L."/>
            <person name="Tang P."/>
            <person name="Chiu C.-H."/>
            <person name="Lee Y.-S."/>
            <person name="Embley T.M."/>
            <person name="Coombs G.H."/>
            <person name="Mottram J.C."/>
            <person name="Tachezy J."/>
            <person name="Fraser-Liggett C.M."/>
            <person name="Johnson P.J."/>
        </authorList>
    </citation>
    <scope>NUCLEOTIDE SEQUENCE [LARGE SCALE GENOMIC DNA]</scope>
    <source>
        <strain evidence="3">G3</strain>
    </source>
</reference>
<dbReference type="AlphaFoldDB" id="A2DNX2"/>
<dbReference type="GO" id="GO:0005996">
    <property type="term" value="P:monosaccharide metabolic process"/>
    <property type="evidence" value="ECO:0007669"/>
    <property type="project" value="InterPro"/>
</dbReference>
<dbReference type="EMBL" id="DS113224">
    <property type="protein sequence ID" value="EAY17967.1"/>
    <property type="molecule type" value="Genomic_DNA"/>
</dbReference>